<dbReference type="SMART" id="SM00354">
    <property type="entry name" value="HTH_LACI"/>
    <property type="match status" value="1"/>
</dbReference>
<reference evidence="6 7" key="1">
    <citation type="journal article" date="2024" name="Int. J. Syst. Evol. Microbiol.">
        <title>Clostridium omnivorum sp. nov., isolated from anoxic soil under the treatment of reductive soil disinfestation.</title>
        <authorList>
            <person name="Ueki A."/>
            <person name="Tonouchi A."/>
            <person name="Kaku N."/>
            <person name="Honma S."/>
            <person name="Ueki K."/>
        </authorList>
    </citation>
    <scope>NUCLEOTIDE SEQUENCE [LARGE SCALE GENOMIC DNA]</scope>
    <source>
        <strain evidence="6 7">E14</strain>
    </source>
</reference>
<evidence type="ECO:0000256" key="1">
    <source>
        <dbReference type="ARBA" id="ARBA00022491"/>
    </source>
</evidence>
<dbReference type="InterPro" id="IPR001761">
    <property type="entry name" value="Peripla_BP/Lac1_sug-bd_dom"/>
</dbReference>
<evidence type="ECO:0000256" key="2">
    <source>
        <dbReference type="ARBA" id="ARBA00023015"/>
    </source>
</evidence>
<comment type="caution">
    <text evidence="6">The sequence shown here is derived from an EMBL/GenBank/DDBJ whole genome shotgun (WGS) entry which is preliminary data.</text>
</comment>
<feature type="domain" description="HTH lacI-type" evidence="5">
    <location>
        <begin position="3"/>
        <end position="57"/>
    </location>
</feature>
<dbReference type="PROSITE" id="PS50932">
    <property type="entry name" value="HTH_LACI_2"/>
    <property type="match status" value="1"/>
</dbReference>
<evidence type="ECO:0000313" key="7">
    <source>
        <dbReference type="Proteomes" id="UP001208567"/>
    </source>
</evidence>
<dbReference type="CDD" id="cd06267">
    <property type="entry name" value="PBP1_LacI_sugar_binding-like"/>
    <property type="match status" value="1"/>
</dbReference>
<dbReference type="CDD" id="cd01392">
    <property type="entry name" value="HTH_LacI"/>
    <property type="match status" value="1"/>
</dbReference>
<dbReference type="InterPro" id="IPR010982">
    <property type="entry name" value="Lambda_DNA-bd_dom_sf"/>
</dbReference>
<dbReference type="Proteomes" id="UP001208567">
    <property type="component" value="Unassembled WGS sequence"/>
</dbReference>
<dbReference type="Gene3D" id="1.10.260.40">
    <property type="entry name" value="lambda repressor-like DNA-binding domains"/>
    <property type="match status" value="1"/>
</dbReference>
<name>A0ABQ5N6D7_9CLOT</name>
<dbReference type="SUPFAM" id="SSF53822">
    <property type="entry name" value="Periplasmic binding protein-like I"/>
    <property type="match status" value="1"/>
</dbReference>
<dbReference type="Pfam" id="PF00532">
    <property type="entry name" value="Peripla_BP_1"/>
    <property type="match status" value="1"/>
</dbReference>
<keyword evidence="4" id="KW-0804">Transcription</keyword>
<dbReference type="InterPro" id="IPR028082">
    <property type="entry name" value="Peripla_BP_I"/>
</dbReference>
<dbReference type="InterPro" id="IPR000843">
    <property type="entry name" value="HTH_LacI"/>
</dbReference>
<evidence type="ECO:0000313" key="6">
    <source>
        <dbReference type="EMBL" id="GLC30767.1"/>
    </source>
</evidence>
<dbReference type="EMBL" id="BRXR01000001">
    <property type="protein sequence ID" value="GLC30767.1"/>
    <property type="molecule type" value="Genomic_DNA"/>
</dbReference>
<dbReference type="SUPFAM" id="SSF47413">
    <property type="entry name" value="lambda repressor-like DNA-binding domains"/>
    <property type="match status" value="1"/>
</dbReference>
<evidence type="ECO:0000259" key="5">
    <source>
        <dbReference type="PROSITE" id="PS50932"/>
    </source>
</evidence>
<accession>A0ABQ5N6D7</accession>
<dbReference type="PANTHER" id="PTHR30146:SF148">
    <property type="entry name" value="HTH-TYPE TRANSCRIPTIONAL REPRESSOR PURR-RELATED"/>
    <property type="match status" value="1"/>
</dbReference>
<dbReference type="PRINTS" id="PR00036">
    <property type="entry name" value="HTHLACI"/>
</dbReference>
<protein>
    <submittedName>
        <fullName evidence="6">LacI family transcriptional regulator</fullName>
    </submittedName>
</protein>
<keyword evidence="7" id="KW-1185">Reference proteome</keyword>
<proteinExistence type="predicted"/>
<sequence>MPVTINDIAKKAGVSLATVSRVLNDSGYVKQETREKILSVIKELNYTPSAIARSLSTSKTNTIGVIVPEISNPFFGEVIKGISDVADENGLNIILFDSNESMEKEIKALKVLKEQRIQGILIASTSVEDKFNSEYIVTIETMGIPIVLVDGHVTHANFSGVFVDNIKGAYEGTEALIKAGHKKIGVITGRMNSIPAQDRLLGYKKALTINNIPINDKYILTGNYKLETAYKKMKELIRMEDRPTAVFACSNMMTIGCIKALQEEKLKIPEDMAILGFDKNDVLDMLGMNISNVVGPTIELGRASMEMLIEYLNHKHSKELRRITLLPELVLKGSERYIPKK</sequence>
<dbReference type="Pfam" id="PF00356">
    <property type="entry name" value="LacI"/>
    <property type="match status" value="1"/>
</dbReference>
<evidence type="ECO:0000256" key="3">
    <source>
        <dbReference type="ARBA" id="ARBA00023125"/>
    </source>
</evidence>
<keyword evidence="3" id="KW-0238">DNA-binding</keyword>
<gene>
    <name evidence="6" type="ORF">bsdE14_21770</name>
</gene>
<evidence type="ECO:0000256" key="4">
    <source>
        <dbReference type="ARBA" id="ARBA00023163"/>
    </source>
</evidence>
<dbReference type="PANTHER" id="PTHR30146">
    <property type="entry name" value="LACI-RELATED TRANSCRIPTIONAL REPRESSOR"/>
    <property type="match status" value="1"/>
</dbReference>
<keyword evidence="2" id="KW-0805">Transcription regulation</keyword>
<dbReference type="Gene3D" id="3.40.50.2300">
    <property type="match status" value="2"/>
</dbReference>
<keyword evidence="1" id="KW-0678">Repressor</keyword>
<organism evidence="6 7">
    <name type="scientific">Clostridium omnivorum</name>
    <dbReference type="NCBI Taxonomy" id="1604902"/>
    <lineage>
        <taxon>Bacteria</taxon>
        <taxon>Bacillati</taxon>
        <taxon>Bacillota</taxon>
        <taxon>Clostridia</taxon>
        <taxon>Eubacteriales</taxon>
        <taxon>Clostridiaceae</taxon>
        <taxon>Clostridium</taxon>
    </lineage>
</organism>
<dbReference type="PROSITE" id="PS00356">
    <property type="entry name" value="HTH_LACI_1"/>
    <property type="match status" value="1"/>
</dbReference>
<dbReference type="RefSeq" id="WP_264850046.1">
    <property type="nucleotide sequence ID" value="NZ_BRXR01000001.1"/>
</dbReference>